<dbReference type="PANTHER" id="PTHR24305:SF166">
    <property type="entry name" value="CYTOCHROME P450 12A4, MITOCHONDRIAL-RELATED"/>
    <property type="match status" value="1"/>
</dbReference>
<dbReference type="GO" id="GO:0004497">
    <property type="term" value="F:monooxygenase activity"/>
    <property type="evidence" value="ECO:0007669"/>
    <property type="project" value="InterPro"/>
</dbReference>
<comment type="similarity">
    <text evidence="1">Belongs to the cytochrome P450 family.</text>
</comment>
<dbReference type="OrthoDB" id="7376058at2"/>
<protein>
    <submittedName>
        <fullName evidence="3">Cytochrome P450</fullName>
    </submittedName>
</protein>
<keyword evidence="4" id="KW-1185">Reference proteome</keyword>
<evidence type="ECO:0000256" key="2">
    <source>
        <dbReference type="SAM" id="MobiDB-lite"/>
    </source>
</evidence>
<dbReference type="Pfam" id="PF00067">
    <property type="entry name" value="p450"/>
    <property type="match status" value="1"/>
</dbReference>
<sequence length="450" mass="48980">MATTHATASPDLSALPPADIRPQRASVRDSGRVVARVVAPTVGIGLIKRRPRAMAAAQKLRVDRSGIRLLRDLRERYGPGPLVLPVPGRSFRLVLEPNHVGALLAGTPTPFSPDTAEKDAALRHFQPHGVLISGGATRTRRRKLNETVLEPGRAAHELAGSWAETIRTEAHEMLSGFPDLDATQFTEHFWTIIRKIVLGGDTTADRRVTDLLDQLRLDANWAFAHPRREEQRRQFQSLLDRQLGLDRPGSLGAAMAKQPAGPDVDPTGQVPHWLFAFDAAAIATLRALALLATHPDELAAARREVSEADLSKPQQLPYLRACVLESIRLWPTTPALLRESTEDTAWGPAGTSFLIYTPFFHRDPETLPYADSFVPDIWLDGRAEANPALVPFSAGPGVCPGRDVVLFTASTLLAALLQQAGFAPRGTAADLQPGRLPATLNHFGIRFALS</sequence>
<name>A0A2N3WSP7_9PSEU</name>
<dbReference type="GO" id="GO:0005506">
    <property type="term" value="F:iron ion binding"/>
    <property type="evidence" value="ECO:0007669"/>
    <property type="project" value="InterPro"/>
</dbReference>
<accession>A0A2N3WSP7</accession>
<feature type="region of interest" description="Disordered" evidence="2">
    <location>
        <begin position="1"/>
        <end position="27"/>
    </location>
</feature>
<dbReference type="InterPro" id="IPR036396">
    <property type="entry name" value="Cyt_P450_sf"/>
</dbReference>
<dbReference type="InterPro" id="IPR050121">
    <property type="entry name" value="Cytochrome_P450_monoxygenase"/>
</dbReference>
<dbReference type="PANTHER" id="PTHR24305">
    <property type="entry name" value="CYTOCHROME P450"/>
    <property type="match status" value="1"/>
</dbReference>
<evidence type="ECO:0000256" key="1">
    <source>
        <dbReference type="ARBA" id="ARBA00010617"/>
    </source>
</evidence>
<comment type="caution">
    <text evidence="3">The sequence shown here is derived from an EMBL/GenBank/DDBJ whole genome shotgun (WGS) entry which is preliminary data.</text>
</comment>
<dbReference type="AlphaFoldDB" id="A0A2N3WSP7"/>
<dbReference type="GO" id="GO:0020037">
    <property type="term" value="F:heme binding"/>
    <property type="evidence" value="ECO:0007669"/>
    <property type="project" value="InterPro"/>
</dbReference>
<dbReference type="EMBL" id="PJMY01000003">
    <property type="protein sequence ID" value="PKV96909.1"/>
    <property type="molecule type" value="Genomic_DNA"/>
</dbReference>
<dbReference type="RefSeq" id="WP_101439699.1">
    <property type="nucleotide sequence ID" value="NZ_PJMY01000003.1"/>
</dbReference>
<gene>
    <name evidence="3" type="ORF">ATK30_7874</name>
</gene>
<dbReference type="GO" id="GO:0016705">
    <property type="term" value="F:oxidoreductase activity, acting on paired donors, with incorporation or reduction of molecular oxygen"/>
    <property type="evidence" value="ECO:0007669"/>
    <property type="project" value="InterPro"/>
</dbReference>
<dbReference type="SUPFAM" id="SSF48264">
    <property type="entry name" value="Cytochrome P450"/>
    <property type="match status" value="1"/>
</dbReference>
<dbReference type="Proteomes" id="UP000233750">
    <property type="component" value="Unassembled WGS sequence"/>
</dbReference>
<proteinExistence type="inferred from homology"/>
<evidence type="ECO:0000313" key="3">
    <source>
        <dbReference type="EMBL" id="PKV96909.1"/>
    </source>
</evidence>
<dbReference type="Gene3D" id="1.10.630.10">
    <property type="entry name" value="Cytochrome P450"/>
    <property type="match status" value="1"/>
</dbReference>
<evidence type="ECO:0000313" key="4">
    <source>
        <dbReference type="Proteomes" id="UP000233750"/>
    </source>
</evidence>
<reference evidence="3 4" key="1">
    <citation type="submission" date="2017-12" db="EMBL/GenBank/DDBJ databases">
        <title>Sequencing the genomes of 1000 Actinobacteria strains.</title>
        <authorList>
            <person name="Klenk H.-P."/>
        </authorList>
    </citation>
    <scope>NUCLEOTIDE SEQUENCE [LARGE SCALE GENOMIC DNA]</scope>
    <source>
        <strain evidence="3 4">DSM 45165</strain>
    </source>
</reference>
<organism evidence="3 4">
    <name type="scientific">Amycolatopsis echigonensis</name>
    <dbReference type="NCBI Taxonomy" id="2576905"/>
    <lineage>
        <taxon>Bacteria</taxon>
        <taxon>Bacillati</taxon>
        <taxon>Actinomycetota</taxon>
        <taxon>Actinomycetes</taxon>
        <taxon>Pseudonocardiales</taxon>
        <taxon>Pseudonocardiaceae</taxon>
        <taxon>Amycolatopsis</taxon>
    </lineage>
</organism>
<dbReference type="InterPro" id="IPR001128">
    <property type="entry name" value="Cyt_P450"/>
</dbReference>